<dbReference type="STRING" id="356660.SAMN05444336_101839"/>
<keyword evidence="4" id="KW-1185">Reference proteome</keyword>
<dbReference type="SMART" id="SM00564">
    <property type="entry name" value="PQQ"/>
    <property type="match status" value="7"/>
</dbReference>
<dbReference type="PANTHER" id="PTHR34512">
    <property type="entry name" value="CELL SURFACE PROTEIN"/>
    <property type="match status" value="1"/>
</dbReference>
<evidence type="ECO:0000256" key="1">
    <source>
        <dbReference type="SAM" id="MobiDB-lite"/>
    </source>
</evidence>
<dbReference type="OrthoDB" id="5290752at2"/>
<evidence type="ECO:0000259" key="2">
    <source>
        <dbReference type="Pfam" id="PF13360"/>
    </source>
</evidence>
<dbReference type="InterPro" id="IPR015943">
    <property type="entry name" value="WD40/YVTN_repeat-like_dom_sf"/>
</dbReference>
<dbReference type="InterPro" id="IPR018391">
    <property type="entry name" value="PQQ_b-propeller_rpt"/>
</dbReference>
<dbReference type="Gene3D" id="2.130.10.10">
    <property type="entry name" value="YVTN repeat-like/Quinoprotein amine dehydrogenase"/>
    <property type="match status" value="1"/>
</dbReference>
<sequence>MIAARKSLGPRAASRPAPGRLLSLAVLAAAAALAGCADDEDPRLPGERIAIRPSVQPGGEVTGETRPIPAAETRADWPQVGGDAGHAGGHPAGPSSPSLAWRVSAGPGAEDRLTDSGPVIADGVIFLRDGEAGVRAFDAGSGRRRWDVDLTPDGESSATGFGGGLAVVGDRLYVTNGFGLVAALNVADGAEIWRHQAQAPIHSAPVVAGGKVIAVTRANKAVALNAEDGSVAWTKDSGLNRAGNLGGSAPAATENVVALPYGSGELVLARTESGATLWSATLVSPGKVEGMAAFPDVTSAPALGPGPSVVAANAGGAMALFDGRNGRRVWQLDFGSMSPVWEVADTLYAVTSEPSVVRVDIGTGDIMWRAPLETWEDPEDREIPIGYGGPVLAGGRVLVTSSDGRLMAFDPQTGAPGAVIEMPGGSRTGVAAAGGTLYVHTVDGDLLAYR</sequence>
<dbReference type="InterPro" id="IPR011047">
    <property type="entry name" value="Quinoprotein_ADH-like_sf"/>
</dbReference>
<dbReference type="EMBL" id="FNMZ01000001">
    <property type="protein sequence ID" value="SDW37059.1"/>
    <property type="molecule type" value="Genomic_DNA"/>
</dbReference>
<dbReference type="PANTHER" id="PTHR34512:SF30">
    <property type="entry name" value="OUTER MEMBRANE PROTEIN ASSEMBLY FACTOR BAMB"/>
    <property type="match status" value="1"/>
</dbReference>
<accession>A0A1H2T188</accession>
<name>A0A1H2T188_9RHOB</name>
<feature type="domain" description="Pyrrolo-quinoline quinone repeat" evidence="2">
    <location>
        <begin position="132"/>
        <end position="369"/>
    </location>
</feature>
<dbReference type="Pfam" id="PF13360">
    <property type="entry name" value="PQQ_2"/>
    <property type="match status" value="1"/>
</dbReference>
<gene>
    <name evidence="3" type="ORF">SAMN05444336_101839</name>
</gene>
<proteinExistence type="predicted"/>
<dbReference type="Gene3D" id="2.40.10.480">
    <property type="match status" value="1"/>
</dbReference>
<protein>
    <submittedName>
        <fullName evidence="3">Outer membrane protein assembly factor BamB, contains PQQ-like beta-propeller repeat</fullName>
    </submittedName>
</protein>
<dbReference type="Proteomes" id="UP000199118">
    <property type="component" value="Unassembled WGS sequence"/>
</dbReference>
<dbReference type="InterPro" id="IPR002372">
    <property type="entry name" value="PQQ_rpt_dom"/>
</dbReference>
<feature type="region of interest" description="Disordered" evidence="1">
    <location>
        <begin position="50"/>
        <end position="114"/>
    </location>
</feature>
<reference evidence="3 4" key="1">
    <citation type="submission" date="2016-10" db="EMBL/GenBank/DDBJ databases">
        <authorList>
            <person name="de Groot N.N."/>
        </authorList>
    </citation>
    <scope>NUCLEOTIDE SEQUENCE [LARGE SCALE GENOMIC DNA]</scope>
    <source>
        <strain evidence="3 4">DSM 17890</strain>
    </source>
</reference>
<dbReference type="RefSeq" id="WP_092679838.1">
    <property type="nucleotide sequence ID" value="NZ_FNMZ01000001.1"/>
</dbReference>
<feature type="compositionally biased region" description="Gly residues" evidence="1">
    <location>
        <begin position="82"/>
        <end position="91"/>
    </location>
</feature>
<organism evidence="3 4">
    <name type="scientific">Albimonas donghaensis</name>
    <dbReference type="NCBI Taxonomy" id="356660"/>
    <lineage>
        <taxon>Bacteria</taxon>
        <taxon>Pseudomonadati</taxon>
        <taxon>Pseudomonadota</taxon>
        <taxon>Alphaproteobacteria</taxon>
        <taxon>Rhodobacterales</taxon>
        <taxon>Paracoccaceae</taxon>
        <taxon>Albimonas</taxon>
    </lineage>
</organism>
<evidence type="ECO:0000313" key="4">
    <source>
        <dbReference type="Proteomes" id="UP000199118"/>
    </source>
</evidence>
<evidence type="ECO:0000313" key="3">
    <source>
        <dbReference type="EMBL" id="SDW37059.1"/>
    </source>
</evidence>
<dbReference type="AlphaFoldDB" id="A0A1H2T188"/>
<dbReference type="SUPFAM" id="SSF50998">
    <property type="entry name" value="Quinoprotein alcohol dehydrogenase-like"/>
    <property type="match status" value="2"/>
</dbReference>